<evidence type="ECO:0000256" key="2">
    <source>
        <dbReference type="ARBA" id="ARBA00022723"/>
    </source>
</evidence>
<comment type="subcellular location">
    <subcellularLocation>
        <location evidence="9">Cytoplasm</location>
    </subcellularLocation>
    <subcellularLocation>
        <location evidence="9">Nucleus</location>
    </subcellularLocation>
</comment>
<keyword evidence="1 9" id="KW-0808">Transferase</keyword>
<comment type="caution">
    <text evidence="9">Lacks conserved residue(s) required for the propagation of feature annotation.</text>
</comment>
<reference evidence="11" key="1">
    <citation type="submission" date="2017-04" db="EMBL/GenBank/DDBJ databases">
        <title>Population genomics of picophytoplankton unveils novel chromosome hypervariability.</title>
        <authorList>
            <consortium name="DOE Joint Genome Institute"/>
            <person name="Blanc-Mathieu R."/>
            <person name="Krasovec M."/>
            <person name="Hebrard M."/>
            <person name="Yau S."/>
            <person name="Desgranges E."/>
            <person name="Martin J."/>
            <person name="Schackwitz W."/>
            <person name="Kuo A."/>
            <person name="Salin G."/>
            <person name="Donnadieu C."/>
            <person name="Desdevises Y."/>
            <person name="Sanchez-Ferandin S."/>
            <person name="Moreau H."/>
            <person name="Rivals E."/>
            <person name="Grigoriev I.V."/>
            <person name="Grimsley N."/>
            <person name="Eyre-Walker A."/>
            <person name="Piganeau G."/>
        </authorList>
    </citation>
    <scope>NUCLEOTIDE SEQUENCE [LARGE SCALE GENOMIC DNA]</scope>
    <source>
        <strain evidence="11">RCC 1115</strain>
    </source>
</reference>
<comment type="cofactor">
    <cofactor evidence="9">
        <name>Mg(2+)</name>
        <dbReference type="ChEBI" id="CHEBI:18420"/>
    </cofactor>
    <text evidence="9">Requires a divalent cation, most likely magnesium in vivo, as an electrophilic catalyst to aid phosphoryl group transfer. It is the chelate of the metal and the nucleotide that is the actual substrate.</text>
</comment>
<evidence type="ECO:0000256" key="5">
    <source>
        <dbReference type="ARBA" id="ARBA00022840"/>
    </source>
</evidence>
<feature type="binding site" evidence="9">
    <location>
        <begin position="39"/>
        <end position="43"/>
    </location>
    <ligand>
        <name>substrate</name>
    </ligand>
</feature>
<evidence type="ECO:0000256" key="3">
    <source>
        <dbReference type="ARBA" id="ARBA00022741"/>
    </source>
</evidence>
<feature type="binding site" evidence="9">
    <location>
        <position position="135"/>
    </location>
    <ligand>
        <name>substrate</name>
    </ligand>
</feature>
<evidence type="ECO:0000256" key="1">
    <source>
        <dbReference type="ARBA" id="ARBA00022679"/>
    </source>
</evidence>
<keyword evidence="3 9" id="KW-0547">Nucleotide-binding</keyword>
<feature type="binding site" evidence="9">
    <location>
        <position position="246"/>
    </location>
    <ligand>
        <name>K(+)</name>
        <dbReference type="ChEBI" id="CHEBI:29103"/>
    </ligand>
</feature>
<feature type="binding site" evidence="9">
    <location>
        <position position="244"/>
    </location>
    <ligand>
        <name>K(+)</name>
        <dbReference type="ChEBI" id="CHEBI:29103"/>
    </ligand>
</feature>
<dbReference type="HAMAP" id="MF_01987">
    <property type="entry name" value="Ribokinase"/>
    <property type="match status" value="1"/>
</dbReference>
<organism evidence="11">
    <name type="scientific">Ostreococcus tauri</name>
    <name type="common">Marine green alga</name>
    <dbReference type="NCBI Taxonomy" id="70448"/>
    <lineage>
        <taxon>Eukaryota</taxon>
        <taxon>Viridiplantae</taxon>
        <taxon>Chlorophyta</taxon>
        <taxon>Mamiellophyceae</taxon>
        <taxon>Mamiellales</taxon>
        <taxon>Bathycoccaceae</taxon>
        <taxon>Ostreococcus</taxon>
    </lineage>
</organism>
<dbReference type="GO" id="GO:0004747">
    <property type="term" value="F:ribokinase activity"/>
    <property type="evidence" value="ECO:0007669"/>
    <property type="project" value="UniProtKB-UniRule"/>
</dbReference>
<dbReference type="Proteomes" id="UP000195557">
    <property type="component" value="Unassembled WGS sequence"/>
</dbReference>
<dbReference type="UniPathway" id="UPA00916">
    <property type="reaction ID" value="UER00889"/>
</dbReference>
<dbReference type="EMBL" id="KZ155802">
    <property type="protein sequence ID" value="OUS44792.1"/>
    <property type="molecule type" value="Genomic_DNA"/>
</dbReference>
<evidence type="ECO:0000256" key="9">
    <source>
        <dbReference type="HAMAP-Rule" id="MF_03215"/>
    </source>
</evidence>
<dbReference type="GO" id="GO:0019303">
    <property type="term" value="P:D-ribose catabolic process"/>
    <property type="evidence" value="ECO:0007669"/>
    <property type="project" value="UniProtKB-UniRule"/>
</dbReference>
<comment type="catalytic activity">
    <reaction evidence="9">
        <text>D-ribose + ATP = D-ribose 5-phosphate + ADP + H(+)</text>
        <dbReference type="Rhea" id="RHEA:13697"/>
        <dbReference type="ChEBI" id="CHEBI:15378"/>
        <dbReference type="ChEBI" id="CHEBI:30616"/>
        <dbReference type="ChEBI" id="CHEBI:47013"/>
        <dbReference type="ChEBI" id="CHEBI:78346"/>
        <dbReference type="ChEBI" id="CHEBI:456216"/>
        <dbReference type="EC" id="2.7.1.15"/>
    </reaction>
</comment>
<accession>A0A1Y5ICA1</accession>
<dbReference type="AlphaFoldDB" id="A0A1Y5ICA1"/>
<evidence type="ECO:0000256" key="6">
    <source>
        <dbReference type="ARBA" id="ARBA00022842"/>
    </source>
</evidence>
<keyword evidence="4 9" id="KW-0418">Kinase</keyword>
<gene>
    <name evidence="11" type="ORF">BE221DRAFT_83361</name>
</gene>
<feature type="binding site" evidence="9">
    <location>
        <begin position="218"/>
        <end position="223"/>
    </location>
    <ligand>
        <name>ATP</name>
        <dbReference type="ChEBI" id="CHEBI:30616"/>
    </ligand>
</feature>
<dbReference type="InterPro" id="IPR011611">
    <property type="entry name" value="PfkB_dom"/>
</dbReference>
<feature type="binding site" evidence="9">
    <location>
        <position position="283"/>
    </location>
    <ligand>
        <name>K(+)</name>
        <dbReference type="ChEBI" id="CHEBI:29103"/>
    </ligand>
</feature>
<comment type="pathway">
    <text evidence="9">Carbohydrate metabolism; D-ribose degradation; D-ribose 5-phosphate from beta-D-ribopyranose: step 2/2.</text>
</comment>
<dbReference type="GO" id="GO:0046872">
    <property type="term" value="F:metal ion binding"/>
    <property type="evidence" value="ECO:0007669"/>
    <property type="project" value="UniProtKB-KW"/>
</dbReference>
<dbReference type="GO" id="GO:0005634">
    <property type="term" value="C:nucleus"/>
    <property type="evidence" value="ECO:0007669"/>
    <property type="project" value="UniProtKB-SubCell"/>
</dbReference>
<dbReference type="CDD" id="cd01174">
    <property type="entry name" value="ribokinase"/>
    <property type="match status" value="1"/>
</dbReference>
<feature type="binding site" evidence="9">
    <location>
        <position position="285"/>
    </location>
    <ligand>
        <name>K(+)</name>
        <dbReference type="ChEBI" id="CHEBI:29103"/>
    </ligand>
</feature>
<keyword evidence="2 9" id="KW-0479">Metal-binding</keyword>
<dbReference type="EC" id="2.7.1.15" evidence="9"/>
<dbReference type="InterPro" id="IPR002139">
    <property type="entry name" value="Ribo/fructo_kinase"/>
</dbReference>
<comment type="activity regulation">
    <text evidence="9">Activated by a monovalent cation that binds near, but not in, the active site. The most likely occupant of the site in vivo is potassium. Ion binding induces a conformational change that may alter substrate affinity.</text>
</comment>
<dbReference type="PANTHER" id="PTHR10584:SF166">
    <property type="entry name" value="RIBOKINASE"/>
    <property type="match status" value="1"/>
</dbReference>
<feature type="binding site" evidence="9">
    <location>
        <begin position="249"/>
        <end position="250"/>
    </location>
    <ligand>
        <name>ATP</name>
        <dbReference type="ChEBI" id="CHEBI:30616"/>
    </ligand>
</feature>
<sequence>MSKLDILGSVNLDIVLRVHDLPRPGETVHATQSERYLGGKGANQAVSAARTGADLRFRACVGNDEDGEWLTAQLAAHAVTPADVEVIAGEASGRAYVCVDQAGENLIIVHAGANDRLSLMAEPVEPSRVALAQLETPIASTVDFFRTHRDRGTITVLNAAPAVAEARDSLFALTDILILNESELAFYAGREVLPEDVEDITMLARELIAHENQVIVLTCGAAGALAITQDGLDFTPARLTKVRDTTGSGDCFCGALCARLAAGAELDQAIYFASVAASLSVEKNGAAASMPSLEDVELAIFEMTAAEVS</sequence>
<dbReference type="GO" id="GO:0005829">
    <property type="term" value="C:cytosol"/>
    <property type="evidence" value="ECO:0007669"/>
    <property type="project" value="TreeGrafter"/>
</dbReference>
<keyword evidence="9" id="KW-0963">Cytoplasm</keyword>
<name>A0A1Y5ICA1_OSTTA</name>
<feature type="binding site" evidence="9">
    <location>
        <begin position="11"/>
        <end position="13"/>
    </location>
    <ligand>
        <name>substrate</name>
    </ligand>
</feature>
<keyword evidence="8 9" id="KW-0119">Carbohydrate metabolism</keyword>
<keyword evidence="9" id="KW-0539">Nucleus</keyword>
<keyword evidence="5 9" id="KW-0067">ATP-binding</keyword>
<dbReference type="GO" id="GO:0005524">
    <property type="term" value="F:ATP binding"/>
    <property type="evidence" value="ECO:0007669"/>
    <property type="project" value="UniProtKB-UniRule"/>
</dbReference>
<evidence type="ECO:0000313" key="11">
    <source>
        <dbReference type="EMBL" id="OUS44792.1"/>
    </source>
</evidence>
<keyword evidence="7 9" id="KW-0630">Potassium</keyword>
<feature type="domain" description="Carbohydrate kinase PfkB" evidence="10">
    <location>
        <begin position="1"/>
        <end position="292"/>
    </location>
</feature>
<feature type="binding site" evidence="9">
    <location>
        <position position="280"/>
    </location>
    <ligand>
        <name>K(+)</name>
        <dbReference type="ChEBI" id="CHEBI:29103"/>
    </ligand>
</feature>
<feature type="active site" description="Proton acceptor" evidence="9">
    <location>
        <position position="250"/>
    </location>
</feature>
<feature type="binding site" evidence="9">
    <location>
        <position position="289"/>
    </location>
    <ligand>
        <name>K(+)</name>
        <dbReference type="ChEBI" id="CHEBI:29103"/>
    </ligand>
</feature>
<evidence type="ECO:0000256" key="8">
    <source>
        <dbReference type="ARBA" id="ARBA00023277"/>
    </source>
</evidence>
<comment type="similarity">
    <text evidence="9">Belongs to the carbohydrate kinase PfkB family. Ribokinase subfamily.</text>
</comment>
<dbReference type="SUPFAM" id="SSF53613">
    <property type="entry name" value="Ribokinase-like"/>
    <property type="match status" value="1"/>
</dbReference>
<evidence type="ECO:0000259" key="10">
    <source>
        <dbReference type="Pfam" id="PF00294"/>
    </source>
</evidence>
<dbReference type="InterPro" id="IPR011877">
    <property type="entry name" value="Ribokinase"/>
</dbReference>
<feature type="binding site" evidence="9">
    <location>
        <position position="180"/>
    </location>
    <ligand>
        <name>ATP</name>
        <dbReference type="ChEBI" id="CHEBI:30616"/>
    </ligand>
</feature>
<evidence type="ECO:0000256" key="4">
    <source>
        <dbReference type="ARBA" id="ARBA00022777"/>
    </source>
</evidence>
<comment type="subunit">
    <text evidence="9">Homodimer.</text>
</comment>
<protein>
    <recommendedName>
        <fullName evidence="9">Ribokinase</fullName>
        <shortName evidence="9">RK</shortName>
        <ecNumber evidence="9">2.7.1.15</ecNumber>
    </recommendedName>
</protein>
<dbReference type="InterPro" id="IPR029056">
    <property type="entry name" value="Ribokinase-like"/>
</dbReference>
<dbReference type="Gene3D" id="3.40.1190.20">
    <property type="match status" value="1"/>
</dbReference>
<feature type="binding site" evidence="9">
    <location>
        <position position="250"/>
    </location>
    <ligand>
        <name>substrate</name>
    </ligand>
</feature>
<keyword evidence="6 9" id="KW-0460">Magnesium</keyword>
<comment type="function">
    <text evidence="9">Catalyzes the phosphorylation of ribose at O-5 in a reaction requiring ATP and magnesium. The resulting D-ribose-5-phosphate can then be used either for sythesis of nucleotides, histidine, and tryptophan, or as a component of the pentose phosphate pathway.</text>
</comment>
<proteinExistence type="inferred from homology"/>
<evidence type="ECO:0000256" key="7">
    <source>
        <dbReference type="ARBA" id="ARBA00022958"/>
    </source>
</evidence>
<dbReference type="PANTHER" id="PTHR10584">
    <property type="entry name" value="SUGAR KINASE"/>
    <property type="match status" value="1"/>
</dbReference>
<dbReference type="PRINTS" id="PR00990">
    <property type="entry name" value="RIBOKINASE"/>
</dbReference>
<dbReference type="Pfam" id="PF00294">
    <property type="entry name" value="PfkB"/>
    <property type="match status" value="1"/>
</dbReference>